<keyword evidence="3" id="KW-0963">Cytoplasm</keyword>
<evidence type="ECO:0000256" key="1">
    <source>
        <dbReference type="ARBA" id="ARBA00004453"/>
    </source>
</evidence>
<dbReference type="EMBL" id="JTJM01000006">
    <property type="protein sequence ID" value="OBW93768.1"/>
    <property type="molecule type" value="Genomic_DNA"/>
</dbReference>
<dbReference type="PANTHER" id="PTHR38772:SF1">
    <property type="entry name" value="NUCLEOID-ASSOCIATED PROTEIN YEJK"/>
    <property type="match status" value="1"/>
</dbReference>
<name>A0A1A7NVP6_9PAST</name>
<reference evidence="4 5" key="1">
    <citation type="submission" date="2014-11" db="EMBL/GenBank/DDBJ databases">
        <title>Pan-genome of Gallibacterium spp.</title>
        <authorList>
            <person name="Kudirkiene E."/>
            <person name="Bojesen A.M."/>
        </authorList>
    </citation>
    <scope>NUCLEOTIDE SEQUENCE [LARGE SCALE GENOMIC DNA]</scope>
    <source>
        <strain evidence="4 5">F151</strain>
    </source>
</reference>
<dbReference type="Pfam" id="PF04245">
    <property type="entry name" value="NA37"/>
    <property type="match status" value="1"/>
</dbReference>
<dbReference type="AlphaFoldDB" id="A0A1A7NVP6"/>
<evidence type="ECO:0000256" key="2">
    <source>
        <dbReference type="ARBA" id="ARBA00009035"/>
    </source>
</evidence>
<evidence type="ECO:0000313" key="5">
    <source>
        <dbReference type="Proteomes" id="UP000243558"/>
    </source>
</evidence>
<evidence type="ECO:0000256" key="3">
    <source>
        <dbReference type="ARBA" id="ARBA00022490"/>
    </source>
</evidence>
<dbReference type="GO" id="GO:0003690">
    <property type="term" value="F:double-stranded DNA binding"/>
    <property type="evidence" value="ECO:0007669"/>
    <property type="project" value="TreeGrafter"/>
</dbReference>
<dbReference type="NCBIfam" id="NF001557">
    <property type="entry name" value="PRK00378.1"/>
    <property type="match status" value="1"/>
</dbReference>
<accession>A0A1A7NVP6</accession>
<organism evidence="4 5">
    <name type="scientific">Gallibacterium genomosp. 3</name>
    <dbReference type="NCBI Taxonomy" id="505345"/>
    <lineage>
        <taxon>Bacteria</taxon>
        <taxon>Pseudomonadati</taxon>
        <taxon>Pseudomonadota</taxon>
        <taxon>Gammaproteobacteria</taxon>
        <taxon>Pasteurellales</taxon>
        <taxon>Pasteurellaceae</taxon>
        <taxon>Gallibacterium</taxon>
    </lineage>
</organism>
<protein>
    <submittedName>
        <fullName evidence="4">Nucleoid-associated protein NdpA</fullName>
    </submittedName>
</protein>
<proteinExistence type="inferred from homology"/>
<dbReference type="Proteomes" id="UP000243558">
    <property type="component" value="Unassembled WGS sequence"/>
</dbReference>
<dbReference type="OrthoDB" id="9131762at2"/>
<dbReference type="InterPro" id="IPR007358">
    <property type="entry name" value="Nucleoid_associated_NdpA"/>
</dbReference>
<evidence type="ECO:0000313" key="4">
    <source>
        <dbReference type="EMBL" id="OBW93768.1"/>
    </source>
</evidence>
<gene>
    <name evidence="4" type="ORF">QV01_01195</name>
</gene>
<dbReference type="RefSeq" id="WP_065238623.1">
    <property type="nucleotide sequence ID" value="NZ_JTJM01000006.1"/>
</dbReference>
<comment type="caution">
    <text evidence="4">The sequence shown here is derived from an EMBL/GenBank/DDBJ whole genome shotgun (WGS) entry which is preliminary data.</text>
</comment>
<dbReference type="GO" id="GO:0043590">
    <property type="term" value="C:bacterial nucleoid"/>
    <property type="evidence" value="ECO:0007669"/>
    <property type="project" value="TreeGrafter"/>
</dbReference>
<comment type="subcellular location">
    <subcellularLocation>
        <location evidence="1">Cytoplasm</location>
        <location evidence="1">Nucleoid</location>
    </subcellularLocation>
</comment>
<dbReference type="PANTHER" id="PTHR38772">
    <property type="match status" value="1"/>
</dbReference>
<dbReference type="PATRIC" id="fig|505345.7.peg.240"/>
<comment type="similarity">
    <text evidence="2">Belongs to the YejK family.</text>
</comment>
<keyword evidence="5" id="KW-1185">Reference proteome</keyword>
<sequence>MSINVEQIILHQLQRKLTQDAETMELETKLRGQTLPANELVQQLMLELHQHYQGKNKTYAVFNADSKFAQMLNRYLEKEWDFLTFSQQATQLLAQEISKYSFATGGTFIVSQYNFLATDYLLLGLIDSRTSLLVDEQLDVHGTQYLDLSKCDIIARINLTELNVDAQSNRYLTFLNGRIGRKVGDFFMDFLGAEEGLNPKVQNQILVQAVQDYCHQTEVEPEKAKEVKQQALAYCKARADEGEEIDVVALSAEMAPLNGRSFVEFAQEEAYELEENIPPLPATLKKLEKFAGSGRGVTLTFDAALLGERIVWDEAQDTLLIKGLPANLRDQLQRNKY</sequence>
<dbReference type="GO" id="GO:0003727">
    <property type="term" value="F:single-stranded RNA binding"/>
    <property type="evidence" value="ECO:0007669"/>
    <property type="project" value="TreeGrafter"/>
</dbReference>